<keyword evidence="6" id="KW-0496">Mitochondrion</keyword>
<evidence type="ECO:0000256" key="1">
    <source>
        <dbReference type="ARBA" id="ARBA00004173"/>
    </source>
</evidence>
<organism evidence="11 12">
    <name type="scientific">Holothuria leucospilota</name>
    <name type="common">Black long sea cucumber</name>
    <name type="synonym">Mertensiothuria leucospilota</name>
    <dbReference type="NCBI Taxonomy" id="206669"/>
    <lineage>
        <taxon>Eukaryota</taxon>
        <taxon>Metazoa</taxon>
        <taxon>Echinodermata</taxon>
        <taxon>Eleutherozoa</taxon>
        <taxon>Echinozoa</taxon>
        <taxon>Holothuroidea</taxon>
        <taxon>Aspidochirotacea</taxon>
        <taxon>Aspidochirotida</taxon>
        <taxon>Holothuriidae</taxon>
        <taxon>Holothuria</taxon>
    </lineage>
</organism>
<name>A0A9Q1BP70_HOLLE</name>
<dbReference type="PROSITE" id="PS01313">
    <property type="entry name" value="LIPB"/>
    <property type="match status" value="1"/>
</dbReference>
<dbReference type="GO" id="GO:0009249">
    <property type="term" value="P:protein lipoylation"/>
    <property type="evidence" value="ECO:0007669"/>
    <property type="project" value="InterPro"/>
</dbReference>
<dbReference type="NCBIfam" id="NF010925">
    <property type="entry name" value="PRK14345.1"/>
    <property type="match status" value="1"/>
</dbReference>
<dbReference type="OrthoDB" id="19908at2759"/>
<dbReference type="FunFam" id="3.30.930.10:FF:000035">
    <property type="entry name" value="Putative lipoyltransferase 2, mitochondrial"/>
    <property type="match status" value="1"/>
</dbReference>
<reference evidence="11" key="1">
    <citation type="submission" date="2021-10" db="EMBL/GenBank/DDBJ databases">
        <title>Tropical sea cucumber genome reveals ecological adaptation and Cuvierian tubules defense mechanism.</title>
        <authorList>
            <person name="Chen T."/>
        </authorList>
    </citation>
    <scope>NUCLEOTIDE SEQUENCE</scope>
    <source>
        <strain evidence="11">Nanhai2018</strain>
        <tissue evidence="11">Muscle</tissue>
    </source>
</reference>
<dbReference type="EC" id="2.3.1.181" evidence="6"/>
<dbReference type="GO" id="GO:0033819">
    <property type="term" value="F:lipoyl(octanoyl) transferase activity"/>
    <property type="evidence" value="ECO:0007669"/>
    <property type="project" value="UniProtKB-EC"/>
</dbReference>
<dbReference type="PIRSF" id="PIRSF016262">
    <property type="entry name" value="LPLase"/>
    <property type="match status" value="1"/>
</dbReference>
<keyword evidence="5 6" id="KW-0012">Acyltransferase</keyword>
<comment type="subcellular location">
    <subcellularLocation>
        <location evidence="1 6">Mitochondrion</location>
    </subcellularLocation>
</comment>
<comment type="pathway">
    <text evidence="2 6">Protein modification; protein lipoylation via endogenous pathway; protein N(6)-(lipoyl)lysine from octanoyl-[acyl-carrier-protein]: step 1/2.</text>
</comment>
<dbReference type="Gene3D" id="3.30.930.10">
    <property type="entry name" value="Bira Bifunctional Protein, Domain 2"/>
    <property type="match status" value="1"/>
</dbReference>
<dbReference type="NCBIfam" id="TIGR00214">
    <property type="entry name" value="lipB"/>
    <property type="match status" value="1"/>
</dbReference>
<feature type="domain" description="BPL/LPL catalytic" evidence="10">
    <location>
        <begin position="45"/>
        <end position="225"/>
    </location>
</feature>
<dbReference type="HAMAP" id="MF_00013">
    <property type="entry name" value="LipB"/>
    <property type="match status" value="1"/>
</dbReference>
<dbReference type="PANTHER" id="PTHR10993:SF7">
    <property type="entry name" value="LIPOYLTRANSFERASE 2, MITOCHONDRIAL-RELATED"/>
    <property type="match status" value="1"/>
</dbReference>
<feature type="active site" description="Acyl-thioester intermediate" evidence="7">
    <location>
        <position position="186"/>
    </location>
</feature>
<feature type="binding site" evidence="8">
    <location>
        <begin position="168"/>
        <end position="170"/>
    </location>
    <ligand>
        <name>substrate</name>
    </ligand>
</feature>
<dbReference type="InterPro" id="IPR000544">
    <property type="entry name" value="Octanoyltransferase"/>
</dbReference>
<evidence type="ECO:0000256" key="8">
    <source>
        <dbReference type="PIRSR" id="PIRSR016262-2"/>
    </source>
</evidence>
<dbReference type="CDD" id="cd16444">
    <property type="entry name" value="LipB"/>
    <property type="match status" value="1"/>
</dbReference>
<evidence type="ECO:0000256" key="4">
    <source>
        <dbReference type="ARBA" id="ARBA00022679"/>
    </source>
</evidence>
<proteinExistence type="inferred from homology"/>
<dbReference type="InterPro" id="IPR045864">
    <property type="entry name" value="aa-tRNA-synth_II/BPL/LPL"/>
</dbReference>
<evidence type="ECO:0000256" key="5">
    <source>
        <dbReference type="ARBA" id="ARBA00023315"/>
    </source>
</evidence>
<dbReference type="PROSITE" id="PS51733">
    <property type="entry name" value="BPL_LPL_CATALYTIC"/>
    <property type="match status" value="1"/>
</dbReference>
<evidence type="ECO:0000256" key="7">
    <source>
        <dbReference type="PIRSR" id="PIRSR016262-1"/>
    </source>
</evidence>
<dbReference type="EMBL" id="JAIZAY010000013">
    <property type="protein sequence ID" value="KAJ8030262.1"/>
    <property type="molecule type" value="Genomic_DNA"/>
</dbReference>
<feature type="binding site" evidence="8">
    <location>
        <begin position="89"/>
        <end position="96"/>
    </location>
    <ligand>
        <name>substrate</name>
    </ligand>
</feature>
<evidence type="ECO:0000256" key="3">
    <source>
        <dbReference type="ARBA" id="ARBA00007907"/>
    </source>
</evidence>
<evidence type="ECO:0000256" key="2">
    <source>
        <dbReference type="ARBA" id="ARBA00004821"/>
    </source>
</evidence>
<evidence type="ECO:0000256" key="9">
    <source>
        <dbReference type="PIRSR" id="PIRSR016262-3"/>
    </source>
</evidence>
<evidence type="ECO:0000256" key="6">
    <source>
        <dbReference type="PIRNR" id="PIRNR016262"/>
    </source>
</evidence>
<dbReference type="AlphaFoldDB" id="A0A9Q1BP70"/>
<evidence type="ECO:0000313" key="12">
    <source>
        <dbReference type="Proteomes" id="UP001152320"/>
    </source>
</evidence>
<keyword evidence="12" id="KW-1185">Reference proteome</keyword>
<dbReference type="SUPFAM" id="SSF55681">
    <property type="entry name" value="Class II aaRS and biotin synthetases"/>
    <property type="match status" value="1"/>
</dbReference>
<dbReference type="GO" id="GO:0005739">
    <property type="term" value="C:mitochondrion"/>
    <property type="evidence" value="ECO:0007669"/>
    <property type="project" value="UniProtKB-SubCell"/>
</dbReference>
<dbReference type="Proteomes" id="UP001152320">
    <property type="component" value="Chromosome 13"/>
</dbReference>
<comment type="function">
    <text evidence="6">Catalyzes the transfer of endogenously produced octanoic acid from octanoyl-acyl-carrier-protein onto the lipoyl domains of lipoate-dependent enzymes. Lipoyl-ACP can also act as a substrate although octanoyl-ACP is likely to be the physiological substrate.</text>
</comment>
<evidence type="ECO:0000259" key="10">
    <source>
        <dbReference type="PROSITE" id="PS51733"/>
    </source>
</evidence>
<gene>
    <name evidence="11" type="ORF">HOLleu_26624</name>
</gene>
<protein>
    <recommendedName>
        <fullName evidence="6">Octanoyl-[acyl-carrier-protein]:protein N-octanoyltransferase LIPT2, mitochondrial</fullName>
        <ecNumber evidence="6">2.3.1.181</ecNumber>
    </recommendedName>
</protein>
<dbReference type="InterPro" id="IPR020605">
    <property type="entry name" value="Octanoyltransferase_CS"/>
</dbReference>
<keyword evidence="4 6" id="KW-0808">Transferase</keyword>
<accession>A0A9Q1BP70</accession>
<comment type="caution">
    <text evidence="11">The sequence shown here is derived from an EMBL/GenBank/DDBJ whole genome shotgun (WGS) entry which is preliminary data.</text>
</comment>
<dbReference type="InterPro" id="IPR004143">
    <property type="entry name" value="BPL_LPL_catalytic"/>
</dbReference>
<evidence type="ECO:0000313" key="11">
    <source>
        <dbReference type="EMBL" id="KAJ8030262.1"/>
    </source>
</evidence>
<feature type="binding site" evidence="8">
    <location>
        <begin position="155"/>
        <end position="157"/>
    </location>
    <ligand>
        <name>substrate</name>
    </ligand>
</feature>
<feature type="site" description="Lowers pKa of active site Cys" evidence="9">
    <location>
        <position position="152"/>
    </location>
</feature>
<dbReference type="PANTHER" id="PTHR10993">
    <property type="entry name" value="OCTANOYLTRANSFERASE"/>
    <property type="match status" value="1"/>
</dbReference>
<dbReference type="Pfam" id="PF21948">
    <property type="entry name" value="LplA-B_cat"/>
    <property type="match status" value="1"/>
</dbReference>
<sequence>MAIPRAIAILNLGRISYTAAWRIQNALLNVQLEALRNAKSSHKFGSPQDVLILCEHNPVYTVGIRTKDYPEEEENRLKDLGADFVRTNRGGLITFHGPGQLVAYPIINLKKFAVGVKQYICLLEKVLIQTCRWYGLQAHTTDNTGVWIGDKKIAAIGISCKRYITQHGVSLNCSNDLSWFDHIVPCGITGKGVTSLQEELKQNISLEKVTPIFIEAFCDHFGSKVFNHESDFDMDLWKLRTEE</sequence>
<comment type="catalytic activity">
    <reaction evidence="6">
        <text>octanoyl-[ACP] + L-lysyl-[protein] = N(6)-octanoyl-L-lysyl-[protein] + holo-[ACP] + H(+)</text>
        <dbReference type="Rhea" id="RHEA:17665"/>
        <dbReference type="Rhea" id="RHEA-COMP:9636"/>
        <dbReference type="Rhea" id="RHEA-COMP:9685"/>
        <dbReference type="Rhea" id="RHEA-COMP:9752"/>
        <dbReference type="Rhea" id="RHEA-COMP:9928"/>
        <dbReference type="ChEBI" id="CHEBI:15378"/>
        <dbReference type="ChEBI" id="CHEBI:29969"/>
        <dbReference type="ChEBI" id="CHEBI:64479"/>
        <dbReference type="ChEBI" id="CHEBI:78463"/>
        <dbReference type="ChEBI" id="CHEBI:78809"/>
        <dbReference type="EC" id="2.3.1.181"/>
    </reaction>
</comment>
<comment type="similarity">
    <text evidence="3 6">Belongs to the LipB family.</text>
</comment>